<dbReference type="EMBL" id="BDIP01007960">
    <property type="protein sequence ID" value="GCA64644.1"/>
    <property type="molecule type" value="Genomic_DNA"/>
</dbReference>
<dbReference type="AlphaFoldDB" id="A0A391NTT2"/>
<protein>
    <submittedName>
        <fullName evidence="1">Uncharacterized protein</fullName>
    </submittedName>
</protein>
<organism evidence="1 2">
    <name type="scientific">Kipferlia bialata</name>
    <dbReference type="NCBI Taxonomy" id="797122"/>
    <lineage>
        <taxon>Eukaryota</taxon>
        <taxon>Metamonada</taxon>
        <taxon>Carpediemonas-like organisms</taxon>
        <taxon>Kipferlia</taxon>
    </lineage>
</organism>
<evidence type="ECO:0000313" key="1">
    <source>
        <dbReference type="EMBL" id="GCA64644.1"/>
    </source>
</evidence>
<reference evidence="1 2" key="1">
    <citation type="journal article" date="2018" name="PLoS ONE">
        <title>The draft genome of Kipferlia bialata reveals reductive genome evolution in fornicate parasites.</title>
        <authorList>
            <person name="Tanifuji G."/>
            <person name="Takabayashi S."/>
            <person name="Kume K."/>
            <person name="Takagi M."/>
            <person name="Nakayama T."/>
            <person name="Kamikawa R."/>
            <person name="Inagaki Y."/>
            <person name="Hashimoto T."/>
        </authorList>
    </citation>
    <scope>NUCLEOTIDE SEQUENCE [LARGE SCALE GENOMIC DNA]</scope>
    <source>
        <strain evidence="1">NY0173</strain>
    </source>
</reference>
<name>A0A391NTT2_9EUKA</name>
<proteinExistence type="predicted"/>
<feature type="non-terminal residue" evidence="1">
    <location>
        <position position="1"/>
    </location>
</feature>
<comment type="caution">
    <text evidence="1">The sequence shown here is derived from an EMBL/GenBank/DDBJ whole genome shotgun (WGS) entry which is preliminary data.</text>
</comment>
<accession>A0A391NTT2</accession>
<evidence type="ECO:0000313" key="2">
    <source>
        <dbReference type="Proteomes" id="UP000265618"/>
    </source>
</evidence>
<dbReference type="Proteomes" id="UP000265618">
    <property type="component" value="Unassembled WGS sequence"/>
</dbReference>
<sequence length="45" mass="5123">ATPPDVLTGVEQRLVQSDKRGMQKAILFIEYWVLVNAEYCVVLQT</sequence>
<keyword evidence="2" id="KW-1185">Reference proteome</keyword>
<gene>
    <name evidence="1" type="ORF">KIPB_014893</name>
</gene>